<reference evidence="3" key="1">
    <citation type="journal article" date="2014" name="Front. Microbiol.">
        <title>High frequency of phylogenetically diverse reductive dehalogenase-homologous genes in deep subseafloor sedimentary metagenomes.</title>
        <authorList>
            <person name="Kawai M."/>
            <person name="Futagami T."/>
            <person name="Toyoda A."/>
            <person name="Takaki Y."/>
            <person name="Nishi S."/>
            <person name="Hori S."/>
            <person name="Arai W."/>
            <person name="Tsubouchi T."/>
            <person name="Morono Y."/>
            <person name="Uchiyama I."/>
            <person name="Ito T."/>
            <person name="Fujiyama A."/>
            <person name="Inagaki F."/>
            <person name="Takami H."/>
        </authorList>
    </citation>
    <scope>NUCLEOTIDE SEQUENCE</scope>
    <source>
        <strain evidence="3">Expedition CK06-06</strain>
    </source>
</reference>
<organism evidence="3">
    <name type="scientific">marine sediment metagenome</name>
    <dbReference type="NCBI Taxonomy" id="412755"/>
    <lineage>
        <taxon>unclassified sequences</taxon>
        <taxon>metagenomes</taxon>
        <taxon>ecological metagenomes</taxon>
    </lineage>
</organism>
<evidence type="ECO:0000256" key="1">
    <source>
        <dbReference type="ARBA" id="ARBA00023002"/>
    </source>
</evidence>
<evidence type="ECO:0000313" key="3">
    <source>
        <dbReference type="EMBL" id="GAG07780.1"/>
    </source>
</evidence>
<keyword evidence="1" id="KW-0560">Oxidoreductase</keyword>
<dbReference type="PANTHER" id="PTHR43088:SF1">
    <property type="entry name" value="SUBUNIT OF PYRUVATE:FLAVODOXIN OXIDOREDUCTASE"/>
    <property type="match status" value="1"/>
</dbReference>
<protein>
    <recommendedName>
        <fullName evidence="2">Pyruvate flavodoxin/ferredoxin oxidoreductase pyrimidine binding domain-containing protein</fullName>
    </recommendedName>
</protein>
<comment type="caution">
    <text evidence="3">The sequence shown here is derived from an EMBL/GenBank/DDBJ whole genome shotgun (WGS) entry which is preliminary data.</text>
</comment>
<dbReference type="InterPro" id="IPR052368">
    <property type="entry name" value="2-oxoacid_oxidoreductase"/>
</dbReference>
<name>X0UQ18_9ZZZZ</name>
<dbReference type="InterPro" id="IPR029061">
    <property type="entry name" value="THDP-binding"/>
</dbReference>
<dbReference type="Pfam" id="PF01855">
    <property type="entry name" value="POR_N"/>
    <property type="match status" value="1"/>
</dbReference>
<sequence>MPTMPAQQDIVQTNYGSSGDYYPLAFYPNSVEECYRYAITAFNAAEESLSPIILLSDAFVGHLNEVVDLDDIEVEVVPRTRPPLGTGKRFFTGLTHDEEGNPQTADAGVYREWLTKVKARHKKVAARYSAYEFSGNQASDTLLISYGIVSRVVAPLGSTFALFRPIRIFPILGNELRSHAQGYEKIAVIEANDGQYACLVERELKRDVIHIPLLGGRINLELAKQGLREKLNVEVP</sequence>
<dbReference type="Gene3D" id="3.40.50.970">
    <property type="match status" value="1"/>
</dbReference>
<dbReference type="AlphaFoldDB" id="X0UQ18"/>
<gene>
    <name evidence="3" type="ORF">S01H1_42567</name>
</gene>
<dbReference type="EMBL" id="BARS01027074">
    <property type="protein sequence ID" value="GAG07780.1"/>
    <property type="molecule type" value="Genomic_DNA"/>
</dbReference>
<accession>X0UQ18</accession>
<dbReference type="SUPFAM" id="SSF52518">
    <property type="entry name" value="Thiamin diphosphate-binding fold (THDP-binding)"/>
    <property type="match status" value="1"/>
</dbReference>
<feature type="domain" description="Pyruvate flavodoxin/ferredoxin oxidoreductase pyrimidine binding" evidence="2">
    <location>
        <begin position="1"/>
        <end position="110"/>
    </location>
</feature>
<evidence type="ECO:0000259" key="2">
    <source>
        <dbReference type="Pfam" id="PF01855"/>
    </source>
</evidence>
<dbReference type="PANTHER" id="PTHR43088">
    <property type="entry name" value="SUBUNIT OF PYRUVATE:FLAVODOXIN OXIDOREDUCTASE-RELATED"/>
    <property type="match status" value="1"/>
</dbReference>
<proteinExistence type="predicted"/>
<dbReference type="InterPro" id="IPR002880">
    <property type="entry name" value="Pyrv_Fd/Flavodoxin_OxRdtase_N"/>
</dbReference>
<dbReference type="GO" id="GO:0016491">
    <property type="term" value="F:oxidoreductase activity"/>
    <property type="evidence" value="ECO:0007669"/>
    <property type="project" value="UniProtKB-KW"/>
</dbReference>